<dbReference type="AlphaFoldDB" id="A0A2I0L7H0"/>
<evidence type="ECO:0000313" key="3">
    <source>
        <dbReference type="EMBL" id="PKI76583.1"/>
    </source>
</evidence>
<keyword evidence="1" id="KW-0378">Hydrolase</keyword>
<dbReference type="STRING" id="22663.A0A2I0L7H0"/>
<protein>
    <recommendedName>
        <fullName evidence="2">Sucrose phosphatase-like domain-containing protein</fullName>
    </recommendedName>
</protein>
<feature type="domain" description="Sucrose phosphatase-like" evidence="2">
    <location>
        <begin position="10"/>
        <end position="95"/>
    </location>
</feature>
<gene>
    <name evidence="3" type="ORF">CRG98_003042</name>
</gene>
<evidence type="ECO:0000313" key="4">
    <source>
        <dbReference type="Proteomes" id="UP000233551"/>
    </source>
</evidence>
<dbReference type="EMBL" id="PGOL01000112">
    <property type="protein sequence ID" value="PKI76583.1"/>
    <property type="molecule type" value="Genomic_DNA"/>
</dbReference>
<dbReference type="InterPro" id="IPR051518">
    <property type="entry name" value="Sucrose_Phosphatase"/>
</dbReference>
<dbReference type="GO" id="GO:0016787">
    <property type="term" value="F:hydrolase activity"/>
    <property type="evidence" value="ECO:0007669"/>
    <property type="project" value="UniProtKB-KW"/>
</dbReference>
<dbReference type="InterPro" id="IPR006380">
    <property type="entry name" value="SPP-like_dom"/>
</dbReference>
<organism evidence="3 4">
    <name type="scientific">Punica granatum</name>
    <name type="common">Pomegranate</name>
    <dbReference type="NCBI Taxonomy" id="22663"/>
    <lineage>
        <taxon>Eukaryota</taxon>
        <taxon>Viridiplantae</taxon>
        <taxon>Streptophyta</taxon>
        <taxon>Embryophyta</taxon>
        <taxon>Tracheophyta</taxon>
        <taxon>Spermatophyta</taxon>
        <taxon>Magnoliopsida</taxon>
        <taxon>eudicotyledons</taxon>
        <taxon>Gunneridae</taxon>
        <taxon>Pentapetalae</taxon>
        <taxon>rosids</taxon>
        <taxon>malvids</taxon>
        <taxon>Myrtales</taxon>
        <taxon>Lythraceae</taxon>
        <taxon>Punica</taxon>
    </lineage>
</organism>
<comment type="caution">
    <text evidence="3">The sequence shown here is derived from an EMBL/GenBank/DDBJ whole genome shotgun (WGS) entry which is preliminary data.</text>
</comment>
<dbReference type="PANTHER" id="PTHR46521">
    <property type="entry name" value="SUCROSE-PHOSPHATASE 2-RELATED"/>
    <property type="match status" value="1"/>
</dbReference>
<dbReference type="Proteomes" id="UP000233551">
    <property type="component" value="Unassembled WGS sequence"/>
</dbReference>
<dbReference type="Gene3D" id="3.90.1070.10">
    <property type="match status" value="1"/>
</dbReference>
<proteinExistence type="predicted"/>
<dbReference type="InterPro" id="IPR023214">
    <property type="entry name" value="HAD_sf"/>
</dbReference>
<evidence type="ECO:0000259" key="2">
    <source>
        <dbReference type="Pfam" id="PF05116"/>
    </source>
</evidence>
<dbReference type="PANTHER" id="PTHR46521:SF8">
    <property type="entry name" value="SUCROSE-PHOSPHATASE 3A-RELATED"/>
    <property type="match status" value="1"/>
</dbReference>
<dbReference type="Pfam" id="PF05116">
    <property type="entry name" value="S6PP"/>
    <property type="match status" value="1"/>
</dbReference>
<accession>A0A2I0L7H0</accession>
<reference evidence="3 4" key="1">
    <citation type="submission" date="2017-11" db="EMBL/GenBank/DDBJ databases">
        <title>De-novo sequencing of pomegranate (Punica granatum L.) genome.</title>
        <authorList>
            <person name="Akparov Z."/>
            <person name="Amiraslanov A."/>
            <person name="Hajiyeva S."/>
            <person name="Abbasov M."/>
            <person name="Kaur K."/>
            <person name="Hamwieh A."/>
            <person name="Solovyev V."/>
            <person name="Salamov A."/>
            <person name="Braich B."/>
            <person name="Kosarev P."/>
            <person name="Mahmoud A."/>
            <person name="Hajiyev E."/>
            <person name="Babayeva S."/>
            <person name="Izzatullayeva V."/>
            <person name="Mammadov A."/>
            <person name="Mammadov A."/>
            <person name="Sharifova S."/>
            <person name="Ojaghi J."/>
            <person name="Eynullazada K."/>
            <person name="Bayramov B."/>
            <person name="Abdulazimova A."/>
            <person name="Shahmuradov I."/>
        </authorList>
    </citation>
    <scope>NUCLEOTIDE SEQUENCE [LARGE SCALE GENOMIC DNA]</scope>
    <source>
        <strain evidence="4">cv. AG2017</strain>
        <tissue evidence="3">Leaf</tissue>
    </source>
</reference>
<keyword evidence="4" id="KW-1185">Reference proteome</keyword>
<evidence type="ECO:0000256" key="1">
    <source>
        <dbReference type="ARBA" id="ARBA00022801"/>
    </source>
</evidence>
<dbReference type="Gene3D" id="3.40.50.1000">
    <property type="entry name" value="HAD superfamily/HAD-like"/>
    <property type="match status" value="1"/>
</dbReference>
<name>A0A2I0L7H0_PUNGR</name>
<sequence length="96" mass="11283">MTQRTCPFLDFNALWEAYYRGYSLLVYSTGRSPTIYKQSRKEKPLISPDITIMSVGTEIMYGESMTPDDDWERYLNQKWDPNIVVEETARFPQLTS</sequence>